<dbReference type="Proteomes" id="UP000431913">
    <property type="component" value="Unassembled WGS sequence"/>
</dbReference>
<name>A0A6I2U2S9_9FIRM</name>
<reference evidence="2 3" key="1">
    <citation type="submission" date="2019-08" db="EMBL/GenBank/DDBJ databases">
        <title>In-depth cultivation of the pig gut microbiome towards novel bacterial diversity and tailored functional studies.</title>
        <authorList>
            <person name="Wylensek D."/>
            <person name="Hitch T.C.A."/>
            <person name="Clavel T."/>
        </authorList>
    </citation>
    <scope>NUCLEOTIDE SEQUENCE [LARGE SCALE GENOMIC DNA]</scope>
    <source>
        <strain evidence="2 3">WCA3-601-WT-6J</strain>
    </source>
</reference>
<evidence type="ECO:0000313" key="2">
    <source>
        <dbReference type="EMBL" id="MST91356.1"/>
    </source>
</evidence>
<dbReference type="RefSeq" id="WP_154522027.1">
    <property type="nucleotide sequence ID" value="NZ_VUNJ01000004.1"/>
</dbReference>
<organism evidence="2 3">
    <name type="scientific">Ruthenibacterium lactatiformans</name>
    <dbReference type="NCBI Taxonomy" id="1550024"/>
    <lineage>
        <taxon>Bacteria</taxon>
        <taxon>Bacillati</taxon>
        <taxon>Bacillota</taxon>
        <taxon>Clostridia</taxon>
        <taxon>Eubacteriales</taxon>
        <taxon>Oscillospiraceae</taxon>
        <taxon>Ruthenibacterium</taxon>
    </lineage>
</organism>
<feature type="region of interest" description="Disordered" evidence="1">
    <location>
        <begin position="75"/>
        <end position="97"/>
    </location>
</feature>
<proteinExistence type="predicted"/>
<sequence length="97" mass="11290">MKLLPEERETIILWSDAEDTASIFTHDRKLISRLKQLSQKYPDKFYADRKEHPGAVSYIVPKSCISLHPPFSEARRKKLSENAKMAGRQPPPRQKEK</sequence>
<dbReference type="AlphaFoldDB" id="A0A6I2U2S9"/>
<evidence type="ECO:0000256" key="1">
    <source>
        <dbReference type="SAM" id="MobiDB-lite"/>
    </source>
</evidence>
<evidence type="ECO:0000313" key="3">
    <source>
        <dbReference type="Proteomes" id="UP000431913"/>
    </source>
</evidence>
<accession>A0A6I2U2S9</accession>
<comment type="caution">
    <text evidence="2">The sequence shown here is derived from an EMBL/GenBank/DDBJ whole genome shotgun (WGS) entry which is preliminary data.</text>
</comment>
<dbReference type="EMBL" id="VUNJ01000004">
    <property type="protein sequence ID" value="MST91356.1"/>
    <property type="molecule type" value="Genomic_DNA"/>
</dbReference>
<protein>
    <submittedName>
        <fullName evidence="2">Immunoglobulin</fullName>
    </submittedName>
</protein>
<gene>
    <name evidence="2" type="ORF">FYJ76_05295</name>
</gene>